<dbReference type="RefSeq" id="WP_105333184.1">
    <property type="nucleotide sequence ID" value="NZ_PUHY01000016.1"/>
</dbReference>
<dbReference type="AlphaFoldDB" id="A0A2S8F8P0"/>
<dbReference type="Proteomes" id="UP000238322">
    <property type="component" value="Unassembled WGS sequence"/>
</dbReference>
<evidence type="ECO:0008006" key="3">
    <source>
        <dbReference type="Google" id="ProtNLM"/>
    </source>
</evidence>
<reference evidence="1 2" key="1">
    <citation type="submission" date="2018-02" db="EMBL/GenBank/DDBJ databases">
        <title>Comparative genomes isolates from brazilian mangrove.</title>
        <authorList>
            <person name="Araujo J.E."/>
            <person name="Taketani R.G."/>
            <person name="Silva M.C.P."/>
            <person name="Loureco M.V."/>
            <person name="Andreote F.D."/>
        </authorList>
    </citation>
    <scope>NUCLEOTIDE SEQUENCE [LARGE SCALE GENOMIC DNA]</scope>
    <source>
        <strain evidence="1 2">Hex-1 MGV</strain>
    </source>
</reference>
<dbReference type="OrthoDB" id="288586at2"/>
<gene>
    <name evidence="1" type="ORF">C5Y83_28305</name>
</gene>
<name>A0A2S8F8P0_9BACT</name>
<comment type="caution">
    <text evidence="1">The sequence shown here is derived from an EMBL/GenBank/DDBJ whole genome shotgun (WGS) entry which is preliminary data.</text>
</comment>
<proteinExistence type="predicted"/>
<evidence type="ECO:0000313" key="2">
    <source>
        <dbReference type="Proteomes" id="UP000238322"/>
    </source>
</evidence>
<dbReference type="EMBL" id="PUHY01000016">
    <property type="protein sequence ID" value="PQO28515.1"/>
    <property type="molecule type" value="Genomic_DNA"/>
</dbReference>
<accession>A0A2S8F8P0</accession>
<organism evidence="1 2">
    <name type="scientific">Blastopirellula marina</name>
    <dbReference type="NCBI Taxonomy" id="124"/>
    <lineage>
        <taxon>Bacteria</taxon>
        <taxon>Pseudomonadati</taxon>
        <taxon>Planctomycetota</taxon>
        <taxon>Planctomycetia</taxon>
        <taxon>Pirellulales</taxon>
        <taxon>Pirellulaceae</taxon>
        <taxon>Blastopirellula</taxon>
    </lineage>
</organism>
<protein>
    <recommendedName>
        <fullName evidence="3">HTH merR-type domain-containing protein</fullName>
    </recommendedName>
</protein>
<sequence length="75" mass="8179">MSTSPPRLQTTGVIAEKLDVPLHRVLHVLATRGHIRPAARAGILRLYDNSAVEQIRQELESIEAIRQLSGKGGSV</sequence>
<evidence type="ECO:0000313" key="1">
    <source>
        <dbReference type="EMBL" id="PQO28515.1"/>
    </source>
</evidence>